<sequence length="174" mass="19053">MPRIVPPAQGKHDESNAEERGPSLPQKIDASAMDKCTVVHEVPCSNRFSLLEILDPAPGTSNVDANLETSSHRVTDYNFQEEVVNLIIGLKKEVNKLQLMLTEALTLLRSTAKEGDAKSSPEKTPTPAMPSSIKPSVSPFKEADRTRVPFKEVKRAQGKLGTVAPPPKPTFVWK</sequence>
<feature type="compositionally biased region" description="Basic and acidic residues" evidence="1">
    <location>
        <begin position="10"/>
        <end position="21"/>
    </location>
</feature>
<gene>
    <name evidence="2" type="ORF">NDU88_006640</name>
</gene>
<reference evidence="2" key="1">
    <citation type="journal article" date="2022" name="bioRxiv">
        <title>Sequencing and chromosome-scale assembly of the giantPleurodeles waltlgenome.</title>
        <authorList>
            <person name="Brown T."/>
            <person name="Elewa A."/>
            <person name="Iarovenko S."/>
            <person name="Subramanian E."/>
            <person name="Araus A.J."/>
            <person name="Petzold A."/>
            <person name="Susuki M."/>
            <person name="Suzuki K.-i.T."/>
            <person name="Hayashi T."/>
            <person name="Toyoda A."/>
            <person name="Oliveira C."/>
            <person name="Osipova E."/>
            <person name="Leigh N.D."/>
            <person name="Simon A."/>
            <person name="Yun M.H."/>
        </authorList>
    </citation>
    <scope>NUCLEOTIDE SEQUENCE</scope>
    <source>
        <strain evidence="2">20211129_DDA</strain>
        <tissue evidence="2">Liver</tissue>
    </source>
</reference>
<name>A0AAV7NTW1_PLEWA</name>
<feature type="region of interest" description="Disordered" evidence="1">
    <location>
        <begin position="112"/>
        <end position="174"/>
    </location>
</feature>
<accession>A0AAV7NTW1</accession>
<feature type="compositionally biased region" description="Basic and acidic residues" evidence="1">
    <location>
        <begin position="112"/>
        <end position="121"/>
    </location>
</feature>
<evidence type="ECO:0000313" key="2">
    <source>
        <dbReference type="EMBL" id="KAJ1118449.1"/>
    </source>
</evidence>
<dbReference type="AlphaFoldDB" id="A0AAV7NTW1"/>
<dbReference type="Proteomes" id="UP001066276">
    <property type="component" value="Chromosome 8"/>
</dbReference>
<keyword evidence="3" id="KW-1185">Reference proteome</keyword>
<feature type="compositionally biased region" description="Pro residues" evidence="1">
    <location>
        <begin position="164"/>
        <end position="174"/>
    </location>
</feature>
<feature type="region of interest" description="Disordered" evidence="1">
    <location>
        <begin position="1"/>
        <end position="25"/>
    </location>
</feature>
<dbReference type="EMBL" id="JANPWB010000012">
    <property type="protein sequence ID" value="KAJ1118449.1"/>
    <property type="molecule type" value="Genomic_DNA"/>
</dbReference>
<feature type="compositionally biased region" description="Basic and acidic residues" evidence="1">
    <location>
        <begin position="141"/>
        <end position="155"/>
    </location>
</feature>
<organism evidence="2 3">
    <name type="scientific">Pleurodeles waltl</name>
    <name type="common">Iberian ribbed newt</name>
    <dbReference type="NCBI Taxonomy" id="8319"/>
    <lineage>
        <taxon>Eukaryota</taxon>
        <taxon>Metazoa</taxon>
        <taxon>Chordata</taxon>
        <taxon>Craniata</taxon>
        <taxon>Vertebrata</taxon>
        <taxon>Euteleostomi</taxon>
        <taxon>Amphibia</taxon>
        <taxon>Batrachia</taxon>
        <taxon>Caudata</taxon>
        <taxon>Salamandroidea</taxon>
        <taxon>Salamandridae</taxon>
        <taxon>Pleurodelinae</taxon>
        <taxon>Pleurodeles</taxon>
    </lineage>
</organism>
<comment type="caution">
    <text evidence="2">The sequence shown here is derived from an EMBL/GenBank/DDBJ whole genome shotgun (WGS) entry which is preliminary data.</text>
</comment>
<evidence type="ECO:0000313" key="3">
    <source>
        <dbReference type="Proteomes" id="UP001066276"/>
    </source>
</evidence>
<evidence type="ECO:0000256" key="1">
    <source>
        <dbReference type="SAM" id="MobiDB-lite"/>
    </source>
</evidence>
<protein>
    <submittedName>
        <fullName evidence="2">Uncharacterized protein</fullName>
    </submittedName>
</protein>
<proteinExistence type="predicted"/>